<feature type="domain" description="Hepatitis TT virus Orf2/Gyrovirus Vp2 N-terminal" evidence="2">
    <location>
        <begin position="40"/>
        <end position="86"/>
    </location>
</feature>
<sequence length="141" mass="15626">MRFSRIYRRKKRLLPLLLVPTEPKEQFVMSWRCPLENAYKREINFLRGCQMLHTCFCGCDDFINHIIRLQNLHGNLHQPTGPSTPPVGRRALALPAAPEPWRGDGGGPEGDRTADGPADAGGDYAPGDLDDLFAAAAADQE</sequence>
<evidence type="ECO:0000259" key="2">
    <source>
        <dbReference type="Pfam" id="PF02957"/>
    </source>
</evidence>
<reference evidence="3" key="1">
    <citation type="submission" date="2001-01" db="EMBL/GenBank/DDBJ databases">
        <authorList>
            <person name="Luo K.-X."/>
            <person name="He H.-T."/>
            <person name="Liu D.-X."/>
            <person name="Liu Z.-H."/>
            <person name="Xao H."/>
            <person name="Jiang X.-J."/>
            <person name="Liang W.-F."/>
            <person name="Zhang L."/>
        </authorList>
    </citation>
    <scope>NUCLEOTIDE SEQUENCE</scope>
</reference>
<dbReference type="EMBL" id="AF345528">
    <property type="protein sequence ID" value="AAK11711.1"/>
    <property type="molecule type" value="Genomic_DNA"/>
</dbReference>
<dbReference type="InterPro" id="IPR004118">
    <property type="entry name" value="HEV_TT_vir_Orf2/Gyrovir_Vp2_N"/>
</dbReference>
<feature type="region of interest" description="Disordered" evidence="1">
    <location>
        <begin position="77"/>
        <end position="141"/>
    </location>
</feature>
<evidence type="ECO:0000256" key="1">
    <source>
        <dbReference type="SAM" id="MobiDB-lite"/>
    </source>
</evidence>
<feature type="compositionally biased region" description="Low complexity" evidence="1">
    <location>
        <begin position="115"/>
        <end position="141"/>
    </location>
</feature>
<dbReference type="Pfam" id="PF02957">
    <property type="entry name" value="TT_ORF2-like"/>
    <property type="match status" value="1"/>
</dbReference>
<protein>
    <submittedName>
        <fullName evidence="3">Orf2</fullName>
    </submittedName>
</protein>
<accession>Q77IN7</accession>
<evidence type="ECO:0000313" key="3">
    <source>
        <dbReference type="EMBL" id="AAK11711.1"/>
    </source>
</evidence>
<name>Q77IN7_9VIRU</name>
<proteinExistence type="predicted"/>
<reference evidence="3" key="2">
    <citation type="journal article" date="2002" name="J. Med. Virol.">
        <title>Novel variants related to TT virus distributed widely in China.</title>
        <authorList>
            <person name="Luo K."/>
            <person name="He H."/>
            <person name="Liu Z."/>
            <person name="Liu D."/>
            <person name="Xiao H."/>
            <person name="Jiang X."/>
            <person name="Liang W."/>
            <person name="Zhang L."/>
        </authorList>
    </citation>
    <scope>NUCLEOTIDE SEQUENCE</scope>
</reference>
<organism evidence="3">
    <name type="scientific">Torque teno virus</name>
    <dbReference type="NCBI Taxonomy" id="68887"/>
    <lineage>
        <taxon>Viruses</taxon>
        <taxon>Monodnaviria</taxon>
        <taxon>Shotokuvirae</taxon>
        <taxon>Commensaviricota</taxon>
        <taxon>Cardeaviricetes</taxon>
        <taxon>Sanitavirales</taxon>
        <taxon>Anelloviridae</taxon>
    </lineage>
</organism>